<dbReference type="Proteomes" id="UP000297777">
    <property type="component" value="Unassembled WGS sequence"/>
</dbReference>
<dbReference type="GO" id="GO:0004029">
    <property type="term" value="F:aldehyde dehydrogenase (NAD+) activity"/>
    <property type="evidence" value="ECO:0007669"/>
    <property type="project" value="TreeGrafter"/>
</dbReference>
<dbReference type="AlphaFoldDB" id="A0A4Z1FAY9"/>
<sequence length="348" mass="37641">MTKIFIIGATGHIGGAVLDLVYPKYPDVHIKALVRDEKKGKILMSKYPRVTFVVGDLTSLDLLTREAKEADVVINTGPDVKQDVAISAILEGSANHSPKAYYIHTAGASLIWDSPGSSQIEPKIFDDVLDIQALKSFPPTALHATSNALVFAASPSINIAIVSPTVVHGLSPSPLHPAPISLPPLLSAITTTQSGFTISPTTNLQSHIHVLDLAQIYLSLLSSALNDPSPDPQKWGPEAFYFAASEDLSFGEYMSFLVSKVSKPPYKLVHDTQIKELPFSEAVEVVGTLTAYLFGINMQVRCTRAKEVLGWVPRAKKVEGGLDAVLEVYYKERDDGAGMQELDDTYGL</sequence>
<dbReference type="PANTHER" id="PTHR48079:SF6">
    <property type="entry name" value="NAD(P)-BINDING DOMAIN-CONTAINING PROTEIN-RELATED"/>
    <property type="match status" value="1"/>
</dbReference>
<dbReference type="GO" id="GO:0005737">
    <property type="term" value="C:cytoplasm"/>
    <property type="evidence" value="ECO:0007669"/>
    <property type="project" value="TreeGrafter"/>
</dbReference>
<accession>A0A4Z1FAY9</accession>
<reference evidence="2 3" key="1">
    <citation type="submission" date="2017-12" db="EMBL/GenBank/DDBJ databases">
        <title>Comparative genomics of Botrytis spp.</title>
        <authorList>
            <person name="Valero-Jimenez C.A."/>
            <person name="Tapia P."/>
            <person name="Veloso J."/>
            <person name="Silva-Moreno E."/>
            <person name="Staats M."/>
            <person name="Valdes J.H."/>
            <person name="Van Kan J.A.L."/>
        </authorList>
    </citation>
    <scope>NUCLEOTIDE SEQUENCE [LARGE SCALE GENOMIC DNA]</scope>
    <source>
        <strain evidence="2 3">Bt9001</strain>
    </source>
</reference>
<dbReference type="InterPro" id="IPR008030">
    <property type="entry name" value="NmrA-like"/>
</dbReference>
<dbReference type="InterPro" id="IPR051783">
    <property type="entry name" value="NAD(P)-dependent_oxidoreduct"/>
</dbReference>
<dbReference type="OrthoDB" id="2130169at2759"/>
<evidence type="ECO:0000313" key="2">
    <source>
        <dbReference type="EMBL" id="TGO18621.1"/>
    </source>
</evidence>
<dbReference type="InterPro" id="IPR036291">
    <property type="entry name" value="NAD(P)-bd_dom_sf"/>
</dbReference>
<evidence type="ECO:0000259" key="1">
    <source>
        <dbReference type="Pfam" id="PF05368"/>
    </source>
</evidence>
<dbReference type="Gene3D" id="3.40.50.720">
    <property type="entry name" value="NAD(P)-binding Rossmann-like Domain"/>
    <property type="match status" value="1"/>
</dbReference>
<organism evidence="2 3">
    <name type="scientific">Botrytis tulipae</name>
    <dbReference type="NCBI Taxonomy" id="87230"/>
    <lineage>
        <taxon>Eukaryota</taxon>
        <taxon>Fungi</taxon>
        <taxon>Dikarya</taxon>
        <taxon>Ascomycota</taxon>
        <taxon>Pezizomycotina</taxon>
        <taxon>Leotiomycetes</taxon>
        <taxon>Helotiales</taxon>
        <taxon>Sclerotiniaceae</taxon>
        <taxon>Botrytis</taxon>
    </lineage>
</organism>
<keyword evidence="3" id="KW-1185">Reference proteome</keyword>
<comment type="caution">
    <text evidence="2">The sequence shown here is derived from an EMBL/GenBank/DDBJ whole genome shotgun (WGS) entry which is preliminary data.</text>
</comment>
<proteinExistence type="predicted"/>
<dbReference type="SUPFAM" id="SSF51735">
    <property type="entry name" value="NAD(P)-binding Rossmann-fold domains"/>
    <property type="match status" value="1"/>
</dbReference>
<dbReference type="EMBL" id="PQXH01000008">
    <property type="protein sequence ID" value="TGO18621.1"/>
    <property type="molecule type" value="Genomic_DNA"/>
</dbReference>
<name>A0A4Z1FAY9_9HELO</name>
<protein>
    <recommendedName>
        <fullName evidence="1">NmrA-like domain-containing protein</fullName>
    </recommendedName>
</protein>
<dbReference type="PANTHER" id="PTHR48079">
    <property type="entry name" value="PROTEIN YEEZ"/>
    <property type="match status" value="1"/>
</dbReference>
<gene>
    <name evidence="2" type="ORF">BTUL_0008g00010</name>
</gene>
<evidence type="ECO:0000313" key="3">
    <source>
        <dbReference type="Proteomes" id="UP000297777"/>
    </source>
</evidence>
<feature type="domain" description="NmrA-like" evidence="1">
    <location>
        <begin position="3"/>
        <end position="85"/>
    </location>
</feature>
<dbReference type="Pfam" id="PF05368">
    <property type="entry name" value="NmrA"/>
    <property type="match status" value="1"/>
</dbReference>